<dbReference type="InterPro" id="IPR003959">
    <property type="entry name" value="ATPase_AAA_core"/>
</dbReference>
<dbReference type="OrthoDB" id="9809379at2"/>
<protein>
    <submittedName>
        <fullName evidence="3">DNA-binding protein</fullName>
    </submittedName>
</protein>
<accession>A0A1E8CGV9</accession>
<feature type="domain" description="AAA+ ATPase" evidence="2">
    <location>
        <begin position="122"/>
        <end position="254"/>
    </location>
</feature>
<dbReference type="EMBL" id="MASR01000002">
    <property type="protein sequence ID" value="OFE11666.1"/>
    <property type="molecule type" value="Genomic_DNA"/>
</dbReference>
<dbReference type="InterPro" id="IPR003960">
    <property type="entry name" value="ATPase_AAA_CS"/>
</dbReference>
<dbReference type="PANTHER" id="PTHR23077">
    <property type="entry name" value="AAA-FAMILY ATPASE"/>
    <property type="match status" value="1"/>
</dbReference>
<dbReference type="STRING" id="1524254.PHACT_12705"/>
<gene>
    <name evidence="3" type="ORF">PHACT_12705</name>
</gene>
<dbReference type="PANTHER" id="PTHR23077:SF198">
    <property type="entry name" value="ATP-DEPENDENT ZINC METALLOPROTEASE FTSH"/>
    <property type="match status" value="1"/>
</dbReference>
<comment type="caution">
    <text evidence="3">The sequence shown here is derived from an EMBL/GenBank/DDBJ whole genome shotgun (WGS) entry which is preliminary data.</text>
</comment>
<dbReference type="Gene3D" id="3.40.50.300">
    <property type="entry name" value="P-loop containing nucleotide triphosphate hydrolases"/>
    <property type="match status" value="1"/>
</dbReference>
<dbReference type="Pfam" id="PF00004">
    <property type="entry name" value="AAA"/>
    <property type="match status" value="1"/>
</dbReference>
<dbReference type="Gene3D" id="1.10.8.60">
    <property type="match status" value="1"/>
</dbReference>
<keyword evidence="1" id="KW-0547">Nucleotide-binding</keyword>
<proteinExistence type="inferred from homology"/>
<sequence length="369" mass="40397">MNHLPLFLKIIESGILANPAKVASYTRTLAAKLADDGETKAAEKILRAVESANLPKTRTTGQVLSPQSMPVDRDSRFSLADESNPEMSELNIYLEPLIQKSVLEFISFVENAYLLTQAGVGVSPSMLIYGPPGCGKSYLAKYVAARLELPLLTARCDSLISSLLGSTAKNIRSLFEHASNRPCVLFLDEFDALAKARDDQHEVGELKRVVVSLLQNIDSLPSGTILLAATNHEDLLDPAVWRRFAYKMNIQLPSNESREKLIKQSLGHFCSSNVKAITTATDGMSGALIKQACEASVRAALIAGKEAVDDNKLLSKIAEIQYHDLIHAKIPDEEKIKKLKEVNNRLFTTRVLNELLGVSTGKISKILNS</sequence>
<evidence type="ECO:0000256" key="1">
    <source>
        <dbReference type="RuleBase" id="RU003651"/>
    </source>
</evidence>
<evidence type="ECO:0000313" key="4">
    <source>
        <dbReference type="Proteomes" id="UP000175669"/>
    </source>
</evidence>
<dbReference type="SMART" id="SM00382">
    <property type="entry name" value="AAA"/>
    <property type="match status" value="1"/>
</dbReference>
<keyword evidence="1" id="KW-0067">ATP-binding</keyword>
<dbReference type="GO" id="GO:0003677">
    <property type="term" value="F:DNA binding"/>
    <property type="evidence" value="ECO:0007669"/>
    <property type="project" value="UniProtKB-KW"/>
</dbReference>
<keyword evidence="4" id="KW-1185">Reference proteome</keyword>
<evidence type="ECO:0000313" key="3">
    <source>
        <dbReference type="EMBL" id="OFE11666.1"/>
    </source>
</evidence>
<dbReference type="AlphaFoldDB" id="A0A1E8CGV9"/>
<keyword evidence="3" id="KW-0238">DNA-binding</keyword>
<dbReference type="RefSeq" id="WP_070118917.1">
    <property type="nucleotide sequence ID" value="NZ_MASR01000002.1"/>
</dbReference>
<organism evidence="3 4">
    <name type="scientific">Pseudohongiella acticola</name>
    <dbReference type="NCBI Taxonomy" id="1524254"/>
    <lineage>
        <taxon>Bacteria</taxon>
        <taxon>Pseudomonadati</taxon>
        <taxon>Pseudomonadota</taxon>
        <taxon>Gammaproteobacteria</taxon>
        <taxon>Pseudomonadales</taxon>
        <taxon>Pseudohongiellaceae</taxon>
        <taxon>Pseudohongiella</taxon>
    </lineage>
</organism>
<dbReference type="InterPro" id="IPR050168">
    <property type="entry name" value="AAA_ATPase_domain"/>
</dbReference>
<name>A0A1E8CGV9_9GAMM</name>
<dbReference type="Proteomes" id="UP000175669">
    <property type="component" value="Unassembled WGS sequence"/>
</dbReference>
<evidence type="ECO:0000259" key="2">
    <source>
        <dbReference type="SMART" id="SM00382"/>
    </source>
</evidence>
<dbReference type="PROSITE" id="PS00674">
    <property type="entry name" value="AAA"/>
    <property type="match status" value="1"/>
</dbReference>
<dbReference type="SUPFAM" id="SSF52540">
    <property type="entry name" value="P-loop containing nucleoside triphosphate hydrolases"/>
    <property type="match status" value="1"/>
</dbReference>
<dbReference type="GO" id="GO:0016887">
    <property type="term" value="F:ATP hydrolysis activity"/>
    <property type="evidence" value="ECO:0007669"/>
    <property type="project" value="InterPro"/>
</dbReference>
<comment type="similarity">
    <text evidence="1">Belongs to the AAA ATPase family.</text>
</comment>
<dbReference type="InterPro" id="IPR003593">
    <property type="entry name" value="AAA+_ATPase"/>
</dbReference>
<dbReference type="GO" id="GO:0005524">
    <property type="term" value="F:ATP binding"/>
    <property type="evidence" value="ECO:0007669"/>
    <property type="project" value="UniProtKB-KW"/>
</dbReference>
<dbReference type="CDD" id="cd19481">
    <property type="entry name" value="RecA-like_protease"/>
    <property type="match status" value="1"/>
</dbReference>
<reference evidence="4" key="1">
    <citation type="submission" date="2016-07" db="EMBL/GenBank/DDBJ databases">
        <authorList>
            <person name="Florea S."/>
            <person name="Webb J.S."/>
            <person name="Jaromczyk J."/>
            <person name="Schardl C.L."/>
        </authorList>
    </citation>
    <scope>NUCLEOTIDE SEQUENCE [LARGE SCALE GENOMIC DNA]</scope>
    <source>
        <strain evidence="4">KCTC 42131</strain>
    </source>
</reference>
<dbReference type="InterPro" id="IPR027417">
    <property type="entry name" value="P-loop_NTPase"/>
</dbReference>